<dbReference type="EC" id="3.5.99.6" evidence="2"/>
<dbReference type="InterPro" id="IPR037171">
    <property type="entry name" value="NagB/RpiA_transferase-like"/>
</dbReference>
<dbReference type="AlphaFoldDB" id="A0A8J6YZL5"/>
<dbReference type="InterPro" id="IPR004547">
    <property type="entry name" value="Glucosamine6P_isomerase"/>
</dbReference>
<evidence type="ECO:0000256" key="1">
    <source>
        <dbReference type="ARBA" id="ARBA00022801"/>
    </source>
</evidence>
<keyword evidence="2" id="KW-0021">Allosteric enzyme</keyword>
<comment type="function">
    <text evidence="2">Catalyzes the reversible isomerization-deamination of glucosamine 6-phosphate (GlcN6P) to form fructose 6-phosphate (Fru6P) and ammonium ion.</text>
</comment>
<dbReference type="Proteomes" id="UP000609121">
    <property type="component" value="Unassembled WGS sequence"/>
</dbReference>
<dbReference type="GO" id="GO:0005737">
    <property type="term" value="C:cytoplasm"/>
    <property type="evidence" value="ECO:0007669"/>
    <property type="project" value="TreeGrafter"/>
</dbReference>
<dbReference type="RefSeq" id="WP_193184486.1">
    <property type="nucleotide sequence ID" value="NZ_JACVXA010000053.1"/>
</dbReference>
<dbReference type="GO" id="GO:0004342">
    <property type="term" value="F:glucosamine-6-phosphate deaminase activity"/>
    <property type="evidence" value="ECO:0007669"/>
    <property type="project" value="UniProtKB-UniRule"/>
</dbReference>
<dbReference type="HAMAP" id="MF_01241">
    <property type="entry name" value="GlcN6P_deamin"/>
    <property type="match status" value="1"/>
</dbReference>
<accession>A0A8J6YZL5</accession>
<dbReference type="GO" id="GO:0019262">
    <property type="term" value="P:N-acetylneuraminate catabolic process"/>
    <property type="evidence" value="ECO:0007669"/>
    <property type="project" value="UniProtKB-UniRule"/>
</dbReference>
<comment type="catalytic activity">
    <reaction evidence="2">
        <text>alpha-D-glucosamine 6-phosphate + H2O = beta-D-fructose 6-phosphate + NH4(+)</text>
        <dbReference type="Rhea" id="RHEA:12172"/>
        <dbReference type="ChEBI" id="CHEBI:15377"/>
        <dbReference type="ChEBI" id="CHEBI:28938"/>
        <dbReference type="ChEBI" id="CHEBI:57634"/>
        <dbReference type="ChEBI" id="CHEBI:75989"/>
        <dbReference type="EC" id="3.5.99.6"/>
    </reaction>
</comment>
<evidence type="ECO:0000259" key="3">
    <source>
        <dbReference type="Pfam" id="PF01182"/>
    </source>
</evidence>
<reference evidence="4" key="1">
    <citation type="submission" date="2020-09" db="EMBL/GenBank/DDBJ databases">
        <title>A novel bacterium of genus Mangrovicoccus, isolated from South China Sea.</title>
        <authorList>
            <person name="Huang H."/>
            <person name="Mo K."/>
            <person name="Hu Y."/>
        </authorList>
    </citation>
    <scope>NUCLEOTIDE SEQUENCE</scope>
    <source>
        <strain evidence="4">HB182678</strain>
    </source>
</reference>
<dbReference type="UniPathway" id="UPA00629">
    <property type="reaction ID" value="UER00684"/>
</dbReference>
<dbReference type="SUPFAM" id="SSF100950">
    <property type="entry name" value="NagB/RpiA/CoA transferase-like"/>
    <property type="match status" value="1"/>
</dbReference>
<dbReference type="CDD" id="cd01399">
    <property type="entry name" value="GlcN6P_deaminase"/>
    <property type="match status" value="1"/>
</dbReference>
<dbReference type="NCBIfam" id="TIGR00502">
    <property type="entry name" value="nagB"/>
    <property type="match status" value="1"/>
</dbReference>
<feature type="site" description="Part of the allosteric site" evidence="2">
    <location>
        <position position="156"/>
    </location>
</feature>
<feature type="site" description="Part of the allosteric site" evidence="2">
    <location>
        <position position="146"/>
    </location>
</feature>
<feature type="active site" description="For ring-opening step" evidence="2">
    <location>
        <position position="143"/>
    </location>
</feature>
<evidence type="ECO:0000313" key="5">
    <source>
        <dbReference type="Proteomes" id="UP000609121"/>
    </source>
</evidence>
<proteinExistence type="inferred from homology"/>
<feature type="active site" description="Proton acceptor; for ring-opening step" evidence="2">
    <location>
        <position position="138"/>
    </location>
</feature>
<dbReference type="InterPro" id="IPR006148">
    <property type="entry name" value="Glc/Gal-6P_isomerase"/>
</dbReference>
<feature type="domain" description="Glucosamine/galactosamine-6-phosphate isomerase" evidence="3">
    <location>
        <begin position="9"/>
        <end position="229"/>
    </location>
</feature>
<name>A0A8J6YZL5_9RHOB</name>
<dbReference type="EMBL" id="JACVXA010000053">
    <property type="protein sequence ID" value="MBE3639634.1"/>
    <property type="molecule type" value="Genomic_DNA"/>
</dbReference>
<dbReference type="PANTHER" id="PTHR11280">
    <property type="entry name" value="GLUCOSAMINE-6-PHOSPHATE ISOMERASE"/>
    <property type="match status" value="1"/>
</dbReference>
<evidence type="ECO:0000256" key="2">
    <source>
        <dbReference type="HAMAP-Rule" id="MF_01241"/>
    </source>
</evidence>
<dbReference type="Gene3D" id="3.40.50.1360">
    <property type="match status" value="1"/>
</dbReference>
<dbReference type="GO" id="GO:0006043">
    <property type="term" value="P:glucosamine catabolic process"/>
    <property type="evidence" value="ECO:0007669"/>
    <property type="project" value="TreeGrafter"/>
</dbReference>
<feature type="site" description="Part of the allosteric site" evidence="2">
    <location>
        <position position="155"/>
    </location>
</feature>
<keyword evidence="2" id="KW-0119">Carbohydrate metabolism</keyword>
<dbReference type="PROSITE" id="PS01161">
    <property type="entry name" value="GLC_GALNAC_ISOMERASE"/>
    <property type="match status" value="1"/>
</dbReference>
<comment type="caution">
    <text evidence="2">Lacks conserved residue(s) required for the propagation of feature annotation.</text>
</comment>
<keyword evidence="5" id="KW-1185">Reference proteome</keyword>
<feature type="active site" description="Proton acceptor; for enolization step" evidence="2">
    <location>
        <position position="67"/>
    </location>
</feature>
<dbReference type="GO" id="GO:0006046">
    <property type="term" value="P:N-acetylglucosamine catabolic process"/>
    <property type="evidence" value="ECO:0007669"/>
    <property type="project" value="UniProtKB-UniRule"/>
</dbReference>
<organism evidence="4 5">
    <name type="scientific">Mangrovicoccus algicola</name>
    <dbReference type="NCBI Taxonomy" id="2771008"/>
    <lineage>
        <taxon>Bacteria</taxon>
        <taxon>Pseudomonadati</taxon>
        <taxon>Pseudomonadota</taxon>
        <taxon>Alphaproteobacteria</taxon>
        <taxon>Rhodobacterales</taxon>
        <taxon>Paracoccaceae</taxon>
        <taxon>Mangrovicoccus</taxon>
    </lineage>
</organism>
<comment type="pathway">
    <text evidence="2">Amino-sugar metabolism; N-acetylneuraminate degradation; D-fructose 6-phosphate from N-acetylneuraminate: step 5/5.</text>
</comment>
<dbReference type="Pfam" id="PF01182">
    <property type="entry name" value="Glucosamine_iso"/>
    <property type="match status" value="1"/>
</dbReference>
<dbReference type="GO" id="GO:0042802">
    <property type="term" value="F:identical protein binding"/>
    <property type="evidence" value="ECO:0007669"/>
    <property type="project" value="TreeGrafter"/>
</dbReference>
<feature type="site" description="Part of the allosteric site" evidence="2">
    <location>
        <position position="153"/>
    </location>
</feature>
<dbReference type="GO" id="GO:0005975">
    <property type="term" value="P:carbohydrate metabolic process"/>
    <property type="evidence" value="ECO:0007669"/>
    <property type="project" value="InterPro"/>
</dbReference>
<protein>
    <recommendedName>
        <fullName evidence="2">Glucosamine-6-phosphate deaminase</fullName>
        <ecNumber evidence="2">3.5.99.6</ecNumber>
    </recommendedName>
    <alternativeName>
        <fullName evidence="2">GlcN6P deaminase</fullName>
        <shortName evidence="2">GNPDA</shortName>
    </alternativeName>
    <alternativeName>
        <fullName evidence="2">Glucosamine-6-phosphate isomerase</fullName>
    </alternativeName>
</protein>
<dbReference type="InterPro" id="IPR018321">
    <property type="entry name" value="Glucosamine6P_isomerase_CS"/>
</dbReference>
<feature type="active site" description="For ring-opening step" evidence="2">
    <location>
        <position position="136"/>
    </location>
</feature>
<sequence length="259" mass="27000">MKILIHPDAARAAGAVADRIADLLAARPGAVLGLATGGTMEPVYAALIDRAGQGRFPAARFTSFNLDEYVGLGPDHPQSYHVYMRRHLFGPLGLPPGQAHLPRGDAPDLEAEAARYEAAIAAAGGIDLQLLGIGANGHIGFNEPSSSLVSRTRVKTLARKTVEDNRRFFGPGEPVPRHALTMGIGTVMDAAEVVLLATGAAKAQAVAAMVEGPLSASCPASILQMHAKATLVCDRAAAAALRMTEYYETVHPEGGAPQL</sequence>
<gene>
    <name evidence="2 4" type="primary">nagB</name>
    <name evidence="4" type="ORF">ICN82_15645</name>
</gene>
<comment type="caution">
    <text evidence="4">The sequence shown here is derived from an EMBL/GenBank/DDBJ whole genome shotgun (WGS) entry which is preliminary data.</text>
</comment>
<comment type="activity regulation">
    <text evidence="2">Allosterically activated by N-acetylglucosamine 6-phosphate (GlcNAc6P).</text>
</comment>
<dbReference type="PANTHER" id="PTHR11280:SF5">
    <property type="entry name" value="GLUCOSAMINE-6-PHOSPHATE ISOMERASE"/>
    <property type="match status" value="1"/>
</dbReference>
<keyword evidence="1 2" id="KW-0378">Hydrolase</keyword>
<evidence type="ECO:0000313" key="4">
    <source>
        <dbReference type="EMBL" id="MBE3639634.1"/>
    </source>
</evidence>
<comment type="similarity">
    <text evidence="2">Belongs to the glucosamine/galactosamine-6-phosphate isomerase family. NagB subfamily.</text>
</comment>